<gene>
    <name evidence="1" type="ORF">HNR75_001317</name>
</gene>
<dbReference type="InterPro" id="IPR050155">
    <property type="entry name" value="HAD-like_hydrolase_sf"/>
</dbReference>
<dbReference type="InterPro" id="IPR006439">
    <property type="entry name" value="HAD-SF_hydro_IA"/>
</dbReference>
<comment type="caution">
    <text evidence="1">The sequence shown here is derived from an EMBL/GenBank/DDBJ whole genome shotgun (WGS) entry which is preliminary data.</text>
</comment>
<dbReference type="SFLD" id="SFLDG01135">
    <property type="entry name" value="C1.5.6:_HAD__Beta-PGM__Phospha"/>
    <property type="match status" value="1"/>
</dbReference>
<accession>A0A841GJM9</accession>
<reference evidence="1 2" key="1">
    <citation type="submission" date="2020-08" db="EMBL/GenBank/DDBJ databases">
        <title>Genomic Encyclopedia of Type Strains, Phase IV (KMG-IV): sequencing the most valuable type-strain genomes for metagenomic binning, comparative biology and taxonomic classification.</title>
        <authorList>
            <person name="Goeker M."/>
        </authorList>
    </citation>
    <scope>NUCLEOTIDE SEQUENCE [LARGE SCALE GENOMIC DNA]</scope>
    <source>
        <strain evidence="1 2">DSM 22975</strain>
    </source>
</reference>
<evidence type="ECO:0000313" key="1">
    <source>
        <dbReference type="EMBL" id="MBB6055411.1"/>
    </source>
</evidence>
<dbReference type="InterPro" id="IPR023198">
    <property type="entry name" value="PGP-like_dom2"/>
</dbReference>
<dbReference type="AlphaFoldDB" id="A0A841GJM9"/>
<dbReference type="EMBL" id="JACHGR010000004">
    <property type="protein sequence ID" value="MBB6055411.1"/>
    <property type="molecule type" value="Genomic_DNA"/>
</dbReference>
<protein>
    <submittedName>
        <fullName evidence="1">Phosphoglycolate phosphatase</fullName>
        <ecNumber evidence="1">3.1.3.18</ecNumber>
    </submittedName>
</protein>
<dbReference type="Gene3D" id="3.40.50.1000">
    <property type="entry name" value="HAD superfamily/HAD-like"/>
    <property type="match status" value="1"/>
</dbReference>
<dbReference type="SUPFAM" id="SSF56784">
    <property type="entry name" value="HAD-like"/>
    <property type="match status" value="1"/>
</dbReference>
<proteinExistence type="predicted"/>
<evidence type="ECO:0000313" key="2">
    <source>
        <dbReference type="Proteomes" id="UP000585721"/>
    </source>
</evidence>
<dbReference type="EC" id="3.1.3.18" evidence="1"/>
<dbReference type="GO" id="GO:0006281">
    <property type="term" value="P:DNA repair"/>
    <property type="evidence" value="ECO:0007669"/>
    <property type="project" value="TreeGrafter"/>
</dbReference>
<dbReference type="NCBIfam" id="TIGR01549">
    <property type="entry name" value="HAD-SF-IA-v1"/>
    <property type="match status" value="1"/>
</dbReference>
<dbReference type="InterPro" id="IPR041492">
    <property type="entry name" value="HAD_2"/>
</dbReference>
<name>A0A841GJM9_9GAMM</name>
<keyword evidence="1" id="KW-0378">Hydrolase</keyword>
<dbReference type="Pfam" id="PF13419">
    <property type="entry name" value="HAD_2"/>
    <property type="match status" value="1"/>
</dbReference>
<sequence length="216" mass="23894">MKGYQLIIFDWDGTLMDSIQRIVSCMQKAARACNLPEPSSEDVRDIIGLSLSVAMPRLFPQAVPEQHQILIQHYSNYYKHLDDTPTPLFPGVDDMMRQLHAAGKSLAVATGKSRSGLERVLAETGLGGLFCIRRGADEAKSKPDPLMLKQILDELAIPVEQSVMIGDSVHDLAMARAIGMDSIGVTWGVHDRLLLEQHQPVTIVDSVADLHRHLHL</sequence>
<dbReference type="GO" id="GO:0008967">
    <property type="term" value="F:phosphoglycolate phosphatase activity"/>
    <property type="evidence" value="ECO:0007669"/>
    <property type="project" value="UniProtKB-EC"/>
</dbReference>
<organism evidence="1 2">
    <name type="scientific">Tolumonas osonensis</name>
    <dbReference type="NCBI Taxonomy" id="675874"/>
    <lineage>
        <taxon>Bacteria</taxon>
        <taxon>Pseudomonadati</taxon>
        <taxon>Pseudomonadota</taxon>
        <taxon>Gammaproteobacteria</taxon>
        <taxon>Aeromonadales</taxon>
        <taxon>Aeromonadaceae</taxon>
        <taxon>Tolumonas</taxon>
    </lineage>
</organism>
<keyword evidence="2" id="KW-1185">Reference proteome</keyword>
<dbReference type="PANTHER" id="PTHR43434:SF24">
    <property type="entry name" value="HYDROLASE-RELATED"/>
    <property type="match status" value="1"/>
</dbReference>
<dbReference type="Gene3D" id="1.10.150.240">
    <property type="entry name" value="Putative phosphatase, domain 2"/>
    <property type="match status" value="1"/>
</dbReference>
<dbReference type="InterPro" id="IPR036412">
    <property type="entry name" value="HAD-like_sf"/>
</dbReference>
<dbReference type="GO" id="GO:0005829">
    <property type="term" value="C:cytosol"/>
    <property type="evidence" value="ECO:0007669"/>
    <property type="project" value="TreeGrafter"/>
</dbReference>
<dbReference type="PANTHER" id="PTHR43434">
    <property type="entry name" value="PHOSPHOGLYCOLATE PHOSPHATASE"/>
    <property type="match status" value="1"/>
</dbReference>
<dbReference type="Proteomes" id="UP000585721">
    <property type="component" value="Unassembled WGS sequence"/>
</dbReference>
<dbReference type="SFLD" id="SFLDG01129">
    <property type="entry name" value="C1.5:_HAD__Beta-PGM__Phosphata"/>
    <property type="match status" value="1"/>
</dbReference>
<dbReference type="InterPro" id="IPR023214">
    <property type="entry name" value="HAD_sf"/>
</dbReference>
<dbReference type="NCBIfam" id="TIGR01509">
    <property type="entry name" value="HAD-SF-IA-v3"/>
    <property type="match status" value="1"/>
</dbReference>
<dbReference type="RefSeq" id="WP_188026193.1">
    <property type="nucleotide sequence ID" value="NZ_JACHGR010000004.1"/>
</dbReference>
<dbReference type="SFLD" id="SFLDS00003">
    <property type="entry name" value="Haloacid_Dehalogenase"/>
    <property type="match status" value="1"/>
</dbReference>